<feature type="region of interest" description="Disordered" evidence="1">
    <location>
        <begin position="1"/>
        <end position="123"/>
    </location>
</feature>
<sequence>GGRSCSQATGRSRTTGPFVTPLLRRAPPAPPVVLLAAEGRPSSSRGGRNATRRSRSPPTASYVASQGTPRSATTSPGRLGFGTEESSTSRRSEEASSKPTPPTRRCASPGTQSAQTPDVATTSTRGCTSAAFAGTANTTPSPAPAETSADATFAQFERLASPQKLCYSDFSNTIVPRYCRSNQPEDIEIFNRICTPYDANAFDELLNKFELTNDYPNLVYNLRTGFPIGNMPRLNSTVIIPNHPSCMLYKQAVDDYLLGERNAGRMSGPYTRERVEEILGGPFFASPLIVSVQTQAPGTPDKLRICRHLSKGTKVDSSVNSYIEKESFPTRFDTALRVADIISAAPPGTQACTLDIEKFHRTIPVVPPHKCWLVVQGDPGEFWIEHNVPFGCASASSNSGMVANAGVDIIQASGAGPTMKYEDDLKNLRVPVAEGRIEDSGYTYDVPSGRVADILTYLGFPINREKGDGVYRPVVEFIGFLWDIPRKVVSLPERKRSKFLRRVRDFLDAFDGKRCSRRDVERIHGSMCHVSFVHIDGRSRLPSLSNFAATFDGRDPKTAHYPPTSVVSDLKWWAGCLEMAPRERSIRNRGPPMDHRIFVDASTSWGIGIVIGERWAALRLREDWKVKGRDICWLETVAVEILVYLLDSLGYRDQHILIHSDNKGTVGSITKGRSRNYHINHSVRRLYDLVLAVGLTPTLEYIESEKNPADPLSRGLPGPPGKKLVTDIRLPPDIDKALYFL</sequence>
<evidence type="ECO:0000313" key="2">
    <source>
        <dbReference type="EMBL" id="DAA01997.1"/>
    </source>
</evidence>
<keyword evidence="2" id="KW-0695">RNA-directed DNA polymerase</keyword>
<proteinExistence type="predicted"/>
<dbReference type="PANTHER" id="PTHR33050:SF7">
    <property type="entry name" value="RIBONUCLEASE H"/>
    <property type="match status" value="1"/>
</dbReference>
<evidence type="ECO:0000256" key="1">
    <source>
        <dbReference type="SAM" id="MobiDB-lite"/>
    </source>
</evidence>
<feature type="compositionally biased region" description="Low complexity" evidence="1">
    <location>
        <begin position="21"/>
        <end position="37"/>
    </location>
</feature>
<feature type="compositionally biased region" description="Polar residues" evidence="1">
    <location>
        <begin position="109"/>
        <end position="123"/>
    </location>
</feature>
<name>Q6IM97_COPCI</name>
<organism evidence="2">
    <name type="scientific">Coprinopsis cinerea</name>
    <name type="common">Inky cap fungus</name>
    <name type="synonym">Hormographiella aspergillata</name>
    <dbReference type="NCBI Taxonomy" id="5346"/>
    <lineage>
        <taxon>Eukaryota</taxon>
        <taxon>Fungi</taxon>
        <taxon>Dikarya</taxon>
        <taxon>Basidiomycota</taxon>
        <taxon>Agaricomycotina</taxon>
        <taxon>Agaricomycetes</taxon>
        <taxon>Agaricomycetidae</taxon>
        <taxon>Agaricales</taxon>
        <taxon>Agaricineae</taxon>
        <taxon>Psathyrellaceae</taxon>
        <taxon>Coprinopsis</taxon>
    </lineage>
</organism>
<feature type="compositionally biased region" description="Polar residues" evidence="1">
    <location>
        <begin position="56"/>
        <end position="76"/>
    </location>
</feature>
<dbReference type="PANTHER" id="PTHR33050">
    <property type="entry name" value="REVERSE TRANSCRIPTASE DOMAIN-CONTAINING PROTEIN"/>
    <property type="match status" value="1"/>
</dbReference>
<dbReference type="InterPro" id="IPR052055">
    <property type="entry name" value="Hepadnavirus_pol/RT"/>
</dbReference>
<dbReference type="EMBL" id="BK001748">
    <property type="protein sequence ID" value="DAA01997.1"/>
    <property type="molecule type" value="Genomic_DNA"/>
</dbReference>
<feature type="compositionally biased region" description="Polar residues" evidence="1">
    <location>
        <begin position="1"/>
        <end position="17"/>
    </location>
</feature>
<dbReference type="VEuPathDB" id="FungiDB:CC1G_07424"/>
<keyword evidence="2" id="KW-0548">Nucleotidyltransferase</keyword>
<reference evidence="2" key="1">
    <citation type="submission" date="2003-11" db="EMBL/GenBank/DDBJ databases">
        <title>A new group of tyrosine recombinase-encoding retrotransposons.</title>
        <authorList>
            <person name="Goodwin T.J.D."/>
            <person name="Poulter R.T.M."/>
        </authorList>
    </citation>
    <scope>NUCLEOTIDE SEQUENCE</scope>
</reference>
<keyword evidence="2" id="KW-0808">Transferase</keyword>
<feature type="non-terminal residue" evidence="2">
    <location>
        <position position="1"/>
    </location>
</feature>
<dbReference type="AlphaFoldDB" id="Q6IM97"/>
<accession>Q6IM97</accession>
<dbReference type="GO" id="GO:0003964">
    <property type="term" value="F:RNA-directed DNA polymerase activity"/>
    <property type="evidence" value="ECO:0007669"/>
    <property type="project" value="UniProtKB-KW"/>
</dbReference>
<protein>
    <submittedName>
        <fullName evidence="2">Reverse transcriptase/ribonuclease H</fullName>
    </submittedName>
</protein>
<feature type="compositionally biased region" description="Basic and acidic residues" evidence="1">
    <location>
        <begin position="87"/>
        <end position="96"/>
    </location>
</feature>